<dbReference type="Proteomes" id="UP000772181">
    <property type="component" value="Unassembled WGS sequence"/>
</dbReference>
<dbReference type="CDD" id="cd03426">
    <property type="entry name" value="NUDIX_CoAse_Nudt7"/>
    <property type="match status" value="1"/>
</dbReference>
<dbReference type="Pfam" id="PF00293">
    <property type="entry name" value="NUDIX"/>
    <property type="match status" value="1"/>
</dbReference>
<dbReference type="AlphaFoldDB" id="A0A933LR27"/>
<evidence type="ECO:0000259" key="7">
    <source>
        <dbReference type="PROSITE" id="PS51462"/>
    </source>
</evidence>
<dbReference type="InterPro" id="IPR045121">
    <property type="entry name" value="CoAse"/>
</dbReference>
<protein>
    <submittedName>
        <fullName evidence="8">CoA pyrophosphatase</fullName>
    </submittedName>
</protein>
<comment type="cofactor">
    <cofactor evidence="1">
        <name>Mn(2+)</name>
        <dbReference type="ChEBI" id="CHEBI:29035"/>
    </cofactor>
</comment>
<dbReference type="PROSITE" id="PS51462">
    <property type="entry name" value="NUDIX"/>
    <property type="match status" value="1"/>
</dbReference>
<name>A0A933LR27_UNCTE</name>
<dbReference type="Gene3D" id="3.90.79.10">
    <property type="entry name" value="Nucleoside Triphosphate Pyrophosphohydrolase"/>
    <property type="match status" value="1"/>
</dbReference>
<dbReference type="GO" id="GO:0046872">
    <property type="term" value="F:metal ion binding"/>
    <property type="evidence" value="ECO:0007669"/>
    <property type="project" value="UniProtKB-KW"/>
</dbReference>
<keyword evidence="4" id="KW-0378">Hydrolase</keyword>
<keyword evidence="5" id="KW-0460">Magnesium</keyword>
<evidence type="ECO:0000256" key="2">
    <source>
        <dbReference type="ARBA" id="ARBA00001946"/>
    </source>
</evidence>
<organism evidence="8 9">
    <name type="scientific">Tectimicrobiota bacterium</name>
    <dbReference type="NCBI Taxonomy" id="2528274"/>
    <lineage>
        <taxon>Bacteria</taxon>
        <taxon>Pseudomonadati</taxon>
        <taxon>Nitrospinota/Tectimicrobiota group</taxon>
        <taxon>Candidatus Tectimicrobiota</taxon>
    </lineage>
</organism>
<proteinExistence type="predicted"/>
<feature type="domain" description="Nudix hydrolase" evidence="7">
    <location>
        <begin position="22"/>
        <end position="154"/>
    </location>
</feature>
<comment type="caution">
    <text evidence="8">The sequence shown here is derived from an EMBL/GenBank/DDBJ whole genome shotgun (WGS) entry which is preliminary data.</text>
</comment>
<dbReference type="InterPro" id="IPR015797">
    <property type="entry name" value="NUDIX_hydrolase-like_dom_sf"/>
</dbReference>
<evidence type="ECO:0000256" key="4">
    <source>
        <dbReference type="ARBA" id="ARBA00022801"/>
    </source>
</evidence>
<sequence>MIEAIRTLLSSRTKNILHDPSYKKSAVLIPVYDFNGDYHMIFTQRTEKLAHHKGQISFPGGRKDEADATLQETALRESYEEIGITPEDVSVIGELDDFKTLSSGYIISPFVGLIPYPYYFKANLDEIDRIIEVPLAFLLDQSNERQEVREWNGEIVEHYYYDYNGDIIWGATGRILKHFLEILGPIRSKLSSFYQAS</sequence>
<evidence type="ECO:0000313" key="9">
    <source>
        <dbReference type="Proteomes" id="UP000772181"/>
    </source>
</evidence>
<dbReference type="PANTHER" id="PTHR12992:SF11">
    <property type="entry name" value="MITOCHONDRIAL COENZYME A DIPHOSPHATASE NUDT8"/>
    <property type="match status" value="1"/>
</dbReference>
<gene>
    <name evidence="8" type="ORF">HY730_08120</name>
</gene>
<accession>A0A933LR27</accession>
<keyword evidence="3" id="KW-0479">Metal-binding</keyword>
<evidence type="ECO:0000256" key="5">
    <source>
        <dbReference type="ARBA" id="ARBA00022842"/>
    </source>
</evidence>
<dbReference type="EMBL" id="JACQWF010000358">
    <property type="protein sequence ID" value="MBI4596324.1"/>
    <property type="molecule type" value="Genomic_DNA"/>
</dbReference>
<evidence type="ECO:0000313" key="8">
    <source>
        <dbReference type="EMBL" id="MBI4596324.1"/>
    </source>
</evidence>
<reference evidence="8" key="1">
    <citation type="submission" date="2020-07" db="EMBL/GenBank/DDBJ databases">
        <title>Huge and variable diversity of episymbiotic CPR bacteria and DPANN archaea in groundwater ecosystems.</title>
        <authorList>
            <person name="He C.Y."/>
            <person name="Keren R."/>
            <person name="Whittaker M."/>
            <person name="Farag I.F."/>
            <person name="Doudna J."/>
            <person name="Cate J.H.D."/>
            <person name="Banfield J.F."/>
        </authorList>
    </citation>
    <scope>NUCLEOTIDE SEQUENCE</scope>
    <source>
        <strain evidence="8">NC_groundwater_1482_Ag_S-0.65um_47_24</strain>
    </source>
</reference>
<evidence type="ECO:0000256" key="6">
    <source>
        <dbReference type="ARBA" id="ARBA00023211"/>
    </source>
</evidence>
<dbReference type="GO" id="GO:0010945">
    <property type="term" value="F:coenzyme A diphosphatase activity"/>
    <property type="evidence" value="ECO:0007669"/>
    <property type="project" value="InterPro"/>
</dbReference>
<comment type="cofactor">
    <cofactor evidence="2">
        <name>Mg(2+)</name>
        <dbReference type="ChEBI" id="CHEBI:18420"/>
    </cofactor>
</comment>
<dbReference type="InterPro" id="IPR000086">
    <property type="entry name" value="NUDIX_hydrolase_dom"/>
</dbReference>
<dbReference type="PANTHER" id="PTHR12992">
    <property type="entry name" value="NUDIX HYDROLASE"/>
    <property type="match status" value="1"/>
</dbReference>
<keyword evidence="6" id="KW-0464">Manganese</keyword>
<dbReference type="SUPFAM" id="SSF55811">
    <property type="entry name" value="Nudix"/>
    <property type="match status" value="1"/>
</dbReference>
<evidence type="ECO:0000256" key="3">
    <source>
        <dbReference type="ARBA" id="ARBA00022723"/>
    </source>
</evidence>
<evidence type="ECO:0000256" key="1">
    <source>
        <dbReference type="ARBA" id="ARBA00001936"/>
    </source>
</evidence>